<organism evidence="1 2">
    <name type="scientific">Deinococcus daejeonensis</name>
    <dbReference type="NCBI Taxonomy" id="1007098"/>
    <lineage>
        <taxon>Bacteria</taxon>
        <taxon>Thermotogati</taxon>
        <taxon>Deinococcota</taxon>
        <taxon>Deinococci</taxon>
        <taxon>Deinococcales</taxon>
        <taxon>Deinococcaceae</taxon>
        <taxon>Deinococcus</taxon>
    </lineage>
</organism>
<dbReference type="Pfam" id="PF00300">
    <property type="entry name" value="His_Phos_1"/>
    <property type="match status" value="1"/>
</dbReference>
<keyword evidence="2" id="KW-1185">Reference proteome</keyword>
<dbReference type="InterPro" id="IPR050275">
    <property type="entry name" value="PGM_Phosphatase"/>
</dbReference>
<evidence type="ECO:0000313" key="1">
    <source>
        <dbReference type="EMBL" id="GGN28560.1"/>
    </source>
</evidence>
<dbReference type="Gene3D" id="3.40.50.1240">
    <property type="entry name" value="Phosphoglycerate mutase-like"/>
    <property type="match status" value="1"/>
</dbReference>
<accession>A0ABQ2IVM4</accession>
<dbReference type="PANTHER" id="PTHR48100">
    <property type="entry name" value="BROAD-SPECIFICITY PHOSPHATASE YOR283W-RELATED"/>
    <property type="match status" value="1"/>
</dbReference>
<dbReference type="Proteomes" id="UP000645517">
    <property type="component" value="Unassembled WGS sequence"/>
</dbReference>
<dbReference type="CDD" id="cd07067">
    <property type="entry name" value="HP_PGM_like"/>
    <property type="match status" value="1"/>
</dbReference>
<protein>
    <recommendedName>
        <fullName evidence="3">Phosphoglycerate mutase</fullName>
    </recommendedName>
</protein>
<gene>
    <name evidence="1" type="ORF">GCM10010842_02430</name>
</gene>
<dbReference type="RefSeq" id="WP_189053299.1">
    <property type="nucleotide sequence ID" value="NZ_BMOR01000001.1"/>
</dbReference>
<reference evidence="2" key="1">
    <citation type="journal article" date="2019" name="Int. J. Syst. Evol. Microbiol.">
        <title>The Global Catalogue of Microorganisms (GCM) 10K type strain sequencing project: providing services to taxonomists for standard genome sequencing and annotation.</title>
        <authorList>
            <consortium name="The Broad Institute Genomics Platform"/>
            <consortium name="The Broad Institute Genome Sequencing Center for Infectious Disease"/>
            <person name="Wu L."/>
            <person name="Ma J."/>
        </authorList>
    </citation>
    <scope>NUCLEOTIDE SEQUENCE [LARGE SCALE GENOMIC DNA]</scope>
    <source>
        <strain evidence="2">JCM 16918</strain>
    </source>
</reference>
<comment type="caution">
    <text evidence="1">The sequence shown here is derived from an EMBL/GenBank/DDBJ whole genome shotgun (WGS) entry which is preliminary data.</text>
</comment>
<dbReference type="EMBL" id="BMOR01000001">
    <property type="protein sequence ID" value="GGN28560.1"/>
    <property type="molecule type" value="Genomic_DNA"/>
</dbReference>
<dbReference type="SUPFAM" id="SSF53254">
    <property type="entry name" value="Phosphoglycerate mutase-like"/>
    <property type="match status" value="1"/>
</dbReference>
<name>A0ABQ2IVM4_9DEIO</name>
<dbReference type="InterPro" id="IPR029033">
    <property type="entry name" value="His_PPase_superfam"/>
</dbReference>
<proteinExistence type="predicted"/>
<dbReference type="SMART" id="SM00855">
    <property type="entry name" value="PGAM"/>
    <property type="match status" value="1"/>
</dbReference>
<sequence length="212" mass="23170">MRLWIIRHGDTKGNQAGILRGPSSAGDEITDTGHEQARAMAGRISGGEPRPQAVYASRYRRAQQTARPLAEQLGVPVTVLPGVHEVDCGEWAGEPYSALRQHPERLELGGGALGFRGGETFREIAARFRADVDGLPEQDAALVSHGGIIRIALAVCWAWISVRSGVVGNSCWGTRNGWRWNALMACGASFEEVVLIRGNKTVTIWINREYFH</sequence>
<dbReference type="InterPro" id="IPR013078">
    <property type="entry name" value="His_Pase_superF_clade-1"/>
</dbReference>
<dbReference type="PANTHER" id="PTHR48100:SF62">
    <property type="entry name" value="GLUCOSYL-3-PHOSPHOGLYCERATE PHOSPHATASE"/>
    <property type="match status" value="1"/>
</dbReference>
<evidence type="ECO:0008006" key="3">
    <source>
        <dbReference type="Google" id="ProtNLM"/>
    </source>
</evidence>
<evidence type="ECO:0000313" key="2">
    <source>
        <dbReference type="Proteomes" id="UP000645517"/>
    </source>
</evidence>